<keyword evidence="10" id="KW-1185">Reference proteome</keyword>
<name>A0A6A5K9N0_9PLEO</name>
<evidence type="ECO:0000256" key="1">
    <source>
        <dbReference type="ARBA" id="ARBA00004286"/>
    </source>
</evidence>
<dbReference type="GO" id="GO:0008168">
    <property type="term" value="F:methyltransferase activity"/>
    <property type="evidence" value="ECO:0007669"/>
    <property type="project" value="UniProtKB-KW"/>
</dbReference>
<evidence type="ECO:0000256" key="4">
    <source>
        <dbReference type="ARBA" id="ARBA00022679"/>
    </source>
</evidence>
<organism evidence="9 10">
    <name type="scientific">Decorospora gaudefroyi</name>
    <dbReference type="NCBI Taxonomy" id="184978"/>
    <lineage>
        <taxon>Eukaryota</taxon>
        <taxon>Fungi</taxon>
        <taxon>Dikarya</taxon>
        <taxon>Ascomycota</taxon>
        <taxon>Pezizomycotina</taxon>
        <taxon>Dothideomycetes</taxon>
        <taxon>Pleosporomycetidae</taxon>
        <taxon>Pleosporales</taxon>
        <taxon>Pleosporineae</taxon>
        <taxon>Pleosporaceae</taxon>
        <taxon>Decorospora</taxon>
    </lineage>
</organism>
<dbReference type="PANTHER" id="PTHR46223:SF3">
    <property type="entry name" value="HISTONE-LYSINE N-METHYLTRANSFERASE SET-23"/>
    <property type="match status" value="1"/>
</dbReference>
<keyword evidence="4" id="KW-0808">Transferase</keyword>
<evidence type="ECO:0000256" key="5">
    <source>
        <dbReference type="ARBA" id="ARBA00022691"/>
    </source>
</evidence>
<dbReference type="GO" id="GO:0032259">
    <property type="term" value="P:methylation"/>
    <property type="evidence" value="ECO:0007669"/>
    <property type="project" value="UniProtKB-KW"/>
</dbReference>
<protein>
    <submittedName>
        <fullName evidence="9">SET domain-containing protein</fullName>
    </submittedName>
</protein>
<evidence type="ECO:0000256" key="6">
    <source>
        <dbReference type="ARBA" id="ARBA00022723"/>
    </source>
</evidence>
<dbReference type="Pfam" id="PF00856">
    <property type="entry name" value="SET"/>
    <property type="match status" value="1"/>
</dbReference>
<keyword evidence="3" id="KW-0489">Methyltransferase</keyword>
<comment type="subcellular location">
    <subcellularLocation>
        <location evidence="1">Chromosome</location>
    </subcellularLocation>
</comment>
<dbReference type="PANTHER" id="PTHR46223">
    <property type="entry name" value="HISTONE-LYSINE N-METHYLTRANSFERASE SUV39H"/>
    <property type="match status" value="1"/>
</dbReference>
<dbReference type="GO" id="GO:0005694">
    <property type="term" value="C:chromosome"/>
    <property type="evidence" value="ECO:0007669"/>
    <property type="project" value="UniProtKB-SubCell"/>
</dbReference>
<keyword evidence="6" id="KW-0479">Metal-binding</keyword>
<evidence type="ECO:0000313" key="9">
    <source>
        <dbReference type="EMBL" id="KAF1833031.1"/>
    </source>
</evidence>
<keyword evidence="2" id="KW-0158">Chromosome</keyword>
<dbReference type="SMART" id="SM00317">
    <property type="entry name" value="SET"/>
    <property type="match status" value="1"/>
</dbReference>
<keyword evidence="7" id="KW-0862">Zinc</keyword>
<dbReference type="SUPFAM" id="SSF82199">
    <property type="entry name" value="SET domain"/>
    <property type="match status" value="1"/>
</dbReference>
<evidence type="ECO:0000259" key="8">
    <source>
        <dbReference type="PROSITE" id="PS50280"/>
    </source>
</evidence>
<proteinExistence type="predicted"/>
<dbReference type="EMBL" id="ML975326">
    <property type="protein sequence ID" value="KAF1833031.1"/>
    <property type="molecule type" value="Genomic_DNA"/>
</dbReference>
<reference evidence="9" key="1">
    <citation type="submission" date="2020-01" db="EMBL/GenBank/DDBJ databases">
        <authorList>
            <consortium name="DOE Joint Genome Institute"/>
            <person name="Haridas S."/>
            <person name="Albert R."/>
            <person name="Binder M."/>
            <person name="Bloem J."/>
            <person name="Labutti K."/>
            <person name="Salamov A."/>
            <person name="Andreopoulos B."/>
            <person name="Baker S.E."/>
            <person name="Barry K."/>
            <person name="Bills G."/>
            <person name="Bluhm B.H."/>
            <person name="Cannon C."/>
            <person name="Castanera R."/>
            <person name="Culley D.E."/>
            <person name="Daum C."/>
            <person name="Ezra D."/>
            <person name="Gonzalez J.B."/>
            <person name="Henrissat B."/>
            <person name="Kuo A."/>
            <person name="Liang C."/>
            <person name="Lipzen A."/>
            <person name="Lutzoni F."/>
            <person name="Magnuson J."/>
            <person name="Mondo S."/>
            <person name="Nolan M."/>
            <person name="Ohm R."/>
            <person name="Pangilinan J."/>
            <person name="Park H.-J."/>
            <person name="Ramirez L."/>
            <person name="Alfaro M."/>
            <person name="Sun H."/>
            <person name="Tritt A."/>
            <person name="Yoshinaga Y."/>
            <person name="Zwiers L.-H."/>
            <person name="Turgeon B.G."/>
            <person name="Goodwin S.B."/>
            <person name="Spatafora J.W."/>
            <person name="Crous P.W."/>
            <person name="Grigoriev I.V."/>
        </authorList>
    </citation>
    <scope>NUCLEOTIDE SEQUENCE</scope>
    <source>
        <strain evidence="9">P77</strain>
    </source>
</reference>
<dbReference type="AlphaFoldDB" id="A0A6A5K9N0"/>
<evidence type="ECO:0000256" key="7">
    <source>
        <dbReference type="ARBA" id="ARBA00022833"/>
    </source>
</evidence>
<gene>
    <name evidence="9" type="ORF">BDW02DRAFT_399797</name>
</gene>
<accession>A0A6A5K9N0</accession>
<evidence type="ECO:0000256" key="2">
    <source>
        <dbReference type="ARBA" id="ARBA00022454"/>
    </source>
</evidence>
<dbReference type="GO" id="GO:0046872">
    <property type="term" value="F:metal ion binding"/>
    <property type="evidence" value="ECO:0007669"/>
    <property type="project" value="UniProtKB-KW"/>
</dbReference>
<sequence>MRNEEMLEWRWAGLFEHTATWPITHHKTFPGLPKIKPIVPHFITALKFDASLWTSRPKPPNYHGVWPPTAASHLMNVDTNLHAIGSLAKQANFLRKNGDLVKEPCLGKYCWQSTAWGSDFFCAQDFDARAQCDHSVPKWMTGCSSWKLRFEIRSVPRMGYGLYAKQRWAKGDILGLYLGELIPEPGVNTDYCHQVKIGPEFSNAEAQVAYVNARRFGNYTRFANHSCDNNANIVEARIGDERVLALRAIRNIDPGEQVSVDYRSDYFRKRRCCCGSNKCKYSKPIDLVTAGEKCKLSVMRHKPLPLLQSVASRRGARAKKR</sequence>
<dbReference type="PROSITE" id="PS50280">
    <property type="entry name" value="SET"/>
    <property type="match status" value="1"/>
</dbReference>
<feature type="domain" description="SET" evidence="8">
    <location>
        <begin position="148"/>
        <end position="263"/>
    </location>
</feature>
<evidence type="ECO:0000313" key="10">
    <source>
        <dbReference type="Proteomes" id="UP000800040"/>
    </source>
</evidence>
<dbReference type="Gene3D" id="2.170.270.10">
    <property type="entry name" value="SET domain"/>
    <property type="match status" value="1"/>
</dbReference>
<dbReference type="OrthoDB" id="308383at2759"/>
<dbReference type="InterPro" id="IPR001214">
    <property type="entry name" value="SET_dom"/>
</dbReference>
<evidence type="ECO:0000256" key="3">
    <source>
        <dbReference type="ARBA" id="ARBA00022603"/>
    </source>
</evidence>
<dbReference type="InterPro" id="IPR050973">
    <property type="entry name" value="H3K9_Histone-Lys_N-MTase"/>
</dbReference>
<dbReference type="InterPro" id="IPR046341">
    <property type="entry name" value="SET_dom_sf"/>
</dbReference>
<keyword evidence="5" id="KW-0949">S-adenosyl-L-methionine</keyword>
<dbReference type="Proteomes" id="UP000800040">
    <property type="component" value="Unassembled WGS sequence"/>
</dbReference>